<dbReference type="AlphaFoldDB" id="A0A3Q7HC17"/>
<dbReference type="STRING" id="4081.A0A3Q7HC17"/>
<dbReference type="InParanoid" id="A0A3Q7HC17"/>
<evidence type="ECO:0000313" key="2">
    <source>
        <dbReference type="Proteomes" id="UP000004994"/>
    </source>
</evidence>
<dbReference type="PANTHER" id="PTHR11439:SF499">
    <property type="entry name" value="PPC DOMAIN-CONTAINING PROTEIN"/>
    <property type="match status" value="1"/>
</dbReference>
<evidence type="ECO:0000313" key="1">
    <source>
        <dbReference type="EnsemblPlants" id="Solyc05g024452.1.1"/>
    </source>
</evidence>
<dbReference type="EnsemblPlants" id="Solyc05g024452.1.1">
    <property type="protein sequence ID" value="Solyc05g024452.1.1"/>
    <property type="gene ID" value="Solyc05g024452.1"/>
</dbReference>
<organism evidence="1">
    <name type="scientific">Solanum lycopersicum</name>
    <name type="common">Tomato</name>
    <name type="synonym">Lycopersicon esculentum</name>
    <dbReference type="NCBI Taxonomy" id="4081"/>
    <lineage>
        <taxon>Eukaryota</taxon>
        <taxon>Viridiplantae</taxon>
        <taxon>Streptophyta</taxon>
        <taxon>Embryophyta</taxon>
        <taxon>Tracheophyta</taxon>
        <taxon>Spermatophyta</taxon>
        <taxon>Magnoliopsida</taxon>
        <taxon>eudicotyledons</taxon>
        <taxon>Gunneridae</taxon>
        <taxon>Pentapetalae</taxon>
        <taxon>asterids</taxon>
        <taxon>lamiids</taxon>
        <taxon>Solanales</taxon>
        <taxon>Solanaceae</taxon>
        <taxon>Solanoideae</taxon>
        <taxon>Solaneae</taxon>
        <taxon>Solanum</taxon>
        <taxon>Solanum subgen. Lycopersicon</taxon>
    </lineage>
</organism>
<reference evidence="1" key="1">
    <citation type="journal article" date="2012" name="Nature">
        <title>The tomato genome sequence provides insights into fleshy fruit evolution.</title>
        <authorList>
            <consortium name="Tomato Genome Consortium"/>
        </authorList>
    </citation>
    <scope>NUCLEOTIDE SEQUENCE [LARGE SCALE GENOMIC DNA]</scope>
    <source>
        <strain evidence="1">cv. Heinz 1706</strain>
    </source>
</reference>
<keyword evidence="2" id="KW-1185">Reference proteome</keyword>
<sequence>MDPNNNHPSSSNGPELMNVISTDGIRIPTKSFGLFLIHKETRTQDAEAGLRRGKVALTPLEFNIKLTVADQDVDQASELVEDNVALKVLRYIKTQPGLGLLMSSEKDIKLTGYCDADWAACPNTKRSVTGYILKLGNSLIAWKSKKQATISRSSAEA</sequence>
<dbReference type="CDD" id="cd09272">
    <property type="entry name" value="RNase_HI_RT_Ty1"/>
    <property type="match status" value="1"/>
</dbReference>
<reference evidence="1" key="2">
    <citation type="submission" date="2019-01" db="UniProtKB">
        <authorList>
            <consortium name="EnsemblPlants"/>
        </authorList>
    </citation>
    <scope>IDENTIFICATION</scope>
    <source>
        <strain evidence="1">cv. Heinz 1706</strain>
    </source>
</reference>
<protein>
    <recommendedName>
        <fullName evidence="3">Reverse transcriptase Ty1/copia-type domain-containing protein</fullName>
    </recommendedName>
</protein>
<dbReference type="PANTHER" id="PTHR11439">
    <property type="entry name" value="GAG-POL-RELATED RETROTRANSPOSON"/>
    <property type="match status" value="1"/>
</dbReference>
<dbReference type="Gramene" id="Solyc05g024452.1.1">
    <property type="protein sequence ID" value="Solyc05g024452.1.1"/>
    <property type="gene ID" value="Solyc05g024452.1"/>
</dbReference>
<proteinExistence type="predicted"/>
<dbReference type="Proteomes" id="UP000004994">
    <property type="component" value="Chromosome 5"/>
</dbReference>
<name>A0A3Q7HC17_SOLLC</name>
<accession>A0A3Q7HC17</accession>
<evidence type="ECO:0008006" key="3">
    <source>
        <dbReference type="Google" id="ProtNLM"/>
    </source>
</evidence>